<dbReference type="SUPFAM" id="SSF54928">
    <property type="entry name" value="RNA-binding domain, RBD"/>
    <property type="match status" value="1"/>
</dbReference>
<sequence length="136" mass="14221">MDKSLDEIITTSKSTRRRPSSRRGGARQQVLGNPVVTSPATRTRAAAAAAAAATKPGPGPAVPSTADKIIVSNLPIDVNEAQIKELFASTVGPTKEVNLSYDASGRSKGVAAVTFSKKGDANKAYQQYHNRLIDGS</sequence>
<keyword evidence="1 2" id="KW-0694">RNA-binding</keyword>
<comment type="caution">
    <text evidence="5">The sequence shown here is derived from an EMBL/GenBank/DDBJ whole genome shotgun (WGS) entry which is preliminary data.</text>
</comment>
<evidence type="ECO:0000256" key="3">
    <source>
        <dbReference type="SAM" id="MobiDB-lite"/>
    </source>
</evidence>
<feature type="domain" description="RRM" evidence="4">
    <location>
        <begin position="67"/>
        <end position="136"/>
    </location>
</feature>
<dbReference type="Proteomes" id="UP000807342">
    <property type="component" value="Unassembled WGS sequence"/>
</dbReference>
<evidence type="ECO:0000313" key="6">
    <source>
        <dbReference type="Proteomes" id="UP000807342"/>
    </source>
</evidence>
<evidence type="ECO:0000313" key="5">
    <source>
        <dbReference type="EMBL" id="KAF9450619.1"/>
    </source>
</evidence>
<protein>
    <recommendedName>
        <fullName evidence="4">RRM domain-containing protein</fullName>
    </recommendedName>
</protein>
<dbReference type="EMBL" id="MU151101">
    <property type="protein sequence ID" value="KAF9450619.1"/>
    <property type="molecule type" value="Genomic_DNA"/>
</dbReference>
<feature type="compositionally biased region" description="Basic residues" evidence="3">
    <location>
        <begin position="14"/>
        <end position="25"/>
    </location>
</feature>
<feature type="region of interest" description="Disordered" evidence="3">
    <location>
        <begin position="1"/>
        <end position="62"/>
    </location>
</feature>
<dbReference type="PROSITE" id="PS50102">
    <property type="entry name" value="RRM"/>
    <property type="match status" value="1"/>
</dbReference>
<feature type="compositionally biased region" description="Low complexity" evidence="3">
    <location>
        <begin position="40"/>
        <end position="54"/>
    </location>
</feature>
<dbReference type="Gene3D" id="3.30.70.330">
    <property type="match status" value="1"/>
</dbReference>
<dbReference type="InterPro" id="IPR035979">
    <property type="entry name" value="RBD_domain_sf"/>
</dbReference>
<dbReference type="OrthoDB" id="346839at2759"/>
<keyword evidence="6" id="KW-1185">Reference proteome</keyword>
<dbReference type="PANTHER" id="PTHR19965:SF35">
    <property type="entry name" value="RNA ANNEALING PROTEIN YRA1"/>
    <property type="match status" value="1"/>
</dbReference>
<accession>A0A9P5XGN5</accession>
<dbReference type="SMART" id="SM00360">
    <property type="entry name" value="RRM"/>
    <property type="match status" value="1"/>
</dbReference>
<dbReference type="PANTHER" id="PTHR19965">
    <property type="entry name" value="RNA AND EXPORT FACTOR BINDING PROTEIN"/>
    <property type="match status" value="1"/>
</dbReference>
<gene>
    <name evidence="5" type="ORF">P691DRAFT_788921</name>
</gene>
<reference evidence="5" key="1">
    <citation type="submission" date="2020-11" db="EMBL/GenBank/DDBJ databases">
        <authorList>
            <consortium name="DOE Joint Genome Institute"/>
            <person name="Ahrendt S."/>
            <person name="Riley R."/>
            <person name="Andreopoulos W."/>
            <person name="Labutti K."/>
            <person name="Pangilinan J."/>
            <person name="Ruiz-Duenas F.J."/>
            <person name="Barrasa J.M."/>
            <person name="Sanchez-Garcia M."/>
            <person name="Camarero S."/>
            <person name="Miyauchi S."/>
            <person name="Serrano A."/>
            <person name="Linde D."/>
            <person name="Babiker R."/>
            <person name="Drula E."/>
            <person name="Ayuso-Fernandez I."/>
            <person name="Pacheco R."/>
            <person name="Padilla G."/>
            <person name="Ferreira P."/>
            <person name="Barriuso J."/>
            <person name="Kellner H."/>
            <person name="Castanera R."/>
            <person name="Alfaro M."/>
            <person name="Ramirez L."/>
            <person name="Pisabarro A.G."/>
            <person name="Kuo A."/>
            <person name="Tritt A."/>
            <person name="Lipzen A."/>
            <person name="He G."/>
            <person name="Yan M."/>
            <person name="Ng V."/>
            <person name="Cullen D."/>
            <person name="Martin F."/>
            <person name="Rosso M.-N."/>
            <person name="Henrissat B."/>
            <person name="Hibbett D."/>
            <person name="Martinez A.T."/>
            <person name="Grigoriev I.V."/>
        </authorList>
    </citation>
    <scope>NUCLEOTIDE SEQUENCE</scope>
    <source>
        <strain evidence="5">MF-IS2</strain>
    </source>
</reference>
<dbReference type="AlphaFoldDB" id="A0A9P5XGN5"/>
<organism evidence="5 6">
    <name type="scientific">Macrolepiota fuliginosa MF-IS2</name>
    <dbReference type="NCBI Taxonomy" id="1400762"/>
    <lineage>
        <taxon>Eukaryota</taxon>
        <taxon>Fungi</taxon>
        <taxon>Dikarya</taxon>
        <taxon>Basidiomycota</taxon>
        <taxon>Agaricomycotina</taxon>
        <taxon>Agaricomycetes</taxon>
        <taxon>Agaricomycetidae</taxon>
        <taxon>Agaricales</taxon>
        <taxon>Agaricineae</taxon>
        <taxon>Agaricaceae</taxon>
        <taxon>Macrolepiota</taxon>
    </lineage>
</organism>
<dbReference type="GO" id="GO:0005634">
    <property type="term" value="C:nucleus"/>
    <property type="evidence" value="ECO:0007669"/>
    <property type="project" value="TreeGrafter"/>
</dbReference>
<dbReference type="InterPro" id="IPR000504">
    <property type="entry name" value="RRM_dom"/>
</dbReference>
<proteinExistence type="predicted"/>
<dbReference type="InterPro" id="IPR051229">
    <property type="entry name" value="ALYREF_mRNA_export"/>
</dbReference>
<dbReference type="GO" id="GO:0003729">
    <property type="term" value="F:mRNA binding"/>
    <property type="evidence" value="ECO:0007669"/>
    <property type="project" value="TreeGrafter"/>
</dbReference>
<name>A0A9P5XGN5_9AGAR</name>
<evidence type="ECO:0000256" key="1">
    <source>
        <dbReference type="ARBA" id="ARBA00022884"/>
    </source>
</evidence>
<evidence type="ECO:0000256" key="2">
    <source>
        <dbReference type="PROSITE-ProRule" id="PRU00176"/>
    </source>
</evidence>
<dbReference type="InterPro" id="IPR012677">
    <property type="entry name" value="Nucleotide-bd_a/b_plait_sf"/>
</dbReference>
<evidence type="ECO:0000259" key="4">
    <source>
        <dbReference type="PROSITE" id="PS50102"/>
    </source>
</evidence>
<dbReference type="Pfam" id="PF00076">
    <property type="entry name" value="RRM_1"/>
    <property type="match status" value="1"/>
</dbReference>